<dbReference type="InterPro" id="IPR005564">
    <property type="entry name" value="Major_capsid_GpE"/>
</dbReference>
<organism evidence="1">
    <name type="scientific">Serratia proteamaculans (strain 568)</name>
    <dbReference type="NCBI Taxonomy" id="399741"/>
    <lineage>
        <taxon>Bacteria</taxon>
        <taxon>Pseudomonadati</taxon>
        <taxon>Pseudomonadota</taxon>
        <taxon>Gammaproteobacteria</taxon>
        <taxon>Enterobacterales</taxon>
        <taxon>Yersiniaceae</taxon>
        <taxon>Serratia</taxon>
    </lineage>
</organism>
<geneLocation type="plasmid" evidence="1">
    <name>pSPRO01</name>
</geneLocation>
<dbReference type="Gene3D" id="3.30.1930.10">
    <property type="entry name" value="capsid protein of prophage domain"/>
    <property type="match status" value="1"/>
</dbReference>
<dbReference type="Pfam" id="PF03864">
    <property type="entry name" value="Phage_cap_E"/>
    <property type="match status" value="1"/>
</dbReference>
<gene>
    <name evidence="1" type="ordered locus">Spro_4918</name>
</gene>
<dbReference type="eggNOG" id="ENOG502Z8WK">
    <property type="taxonomic scope" value="Bacteria"/>
</dbReference>
<protein>
    <submittedName>
        <fullName evidence="1">Major capsid protein E</fullName>
    </submittedName>
</protein>
<name>A8GLM0_SERP5</name>
<keyword evidence="1" id="KW-0614">Plasmid</keyword>
<dbReference type="AlphaFoldDB" id="A8GLM0"/>
<dbReference type="OrthoDB" id="5449178at2"/>
<dbReference type="EMBL" id="CP000827">
    <property type="protein sequence ID" value="ABV44010.1"/>
    <property type="molecule type" value="Genomic_DNA"/>
</dbReference>
<proteinExistence type="inferred from homology"/>
<dbReference type="Gene3D" id="3.15.30.10">
    <property type="entry name" value="putative capsid protein of prophage domain like"/>
    <property type="match status" value="1"/>
</dbReference>
<dbReference type="HOGENOM" id="CLU_065950_0_1_6"/>
<evidence type="ECO:0000313" key="1">
    <source>
        <dbReference type="EMBL" id="ABV44010.1"/>
    </source>
</evidence>
<dbReference type="KEGG" id="spe:Spro_4918"/>
<reference evidence="1" key="1">
    <citation type="submission" date="2007-09" db="EMBL/GenBank/DDBJ databases">
        <title>Complete sequence of plasmid of Serratia proteamaculans 568.</title>
        <authorList>
            <consortium name="US DOE Joint Genome Institute"/>
            <person name="Copeland A."/>
            <person name="Lucas S."/>
            <person name="Lapidus A."/>
            <person name="Barry K."/>
            <person name="Glavina del Rio T."/>
            <person name="Dalin E."/>
            <person name="Tice H."/>
            <person name="Pitluck S."/>
            <person name="Chain P."/>
            <person name="Malfatti S."/>
            <person name="Shin M."/>
            <person name="Vergez L."/>
            <person name="Schmutz J."/>
            <person name="Larimer F."/>
            <person name="Land M."/>
            <person name="Hauser L."/>
            <person name="Kyrpides N."/>
            <person name="Kim E."/>
            <person name="Taghavi S."/>
            <person name="Newman L."/>
            <person name="Vangronsveld J."/>
            <person name="van der Lelie D."/>
            <person name="Richardson P."/>
        </authorList>
    </citation>
    <scope>NUCLEOTIDE SEQUENCE [LARGE SCALE GENOMIC DNA]</scope>
    <source>
        <strain evidence="1">568</strain>
        <plasmid evidence="1">pSPRO01</plasmid>
    </source>
</reference>
<sequence>MSDIDMFETRTMLEPVVQNFAPRRFLLKTFFPGVKTFGTKHVDLDFVRGSRTMAPFVGNGYGSKTVEKRGFTTKTFEPPLVAPDLVTTADQMLERRPGETVYAAKSPEERAAEQLGQDLSDLDDMVSRTEEWMAAQTLFTGQVRVLGAGVDETIYYWPENPADQPVVTLTGDDLWTADKSDPLANIRGWKRKVSLQSGFTPRMVVMGAKVVDAFMKNKAINEALDNRRKEQGKIEPKDLDEGVTFYGTLEGVDFYGYDEQSYNDVSGKLEVLVPEDKLLLGAPGRGRMLYGAVAVADQAENTFTYYESPRVPDSWVSKKSPEGRIVALKSKPVPNPGVADAYLVAKVV</sequence>
<dbReference type="HAMAP" id="MF_04133">
    <property type="entry name" value="CAPSID_LAMBDA"/>
    <property type="match status" value="1"/>
</dbReference>
<accession>A8GLM0</accession>